<dbReference type="GeneID" id="15013312"/>
<proteinExistence type="predicted"/>
<gene>
    <name evidence="1" type="ORF">CYYG_00002</name>
</gene>
<evidence type="ECO:0000313" key="1">
    <source>
        <dbReference type="EMBL" id="AGG54504.1"/>
    </source>
</evidence>
<name>M1TVQ1_9CAUD</name>
<dbReference type="EMBL" id="HQ316584">
    <property type="protein sequence ID" value="AGG54504.1"/>
    <property type="molecule type" value="Genomic_DNA"/>
</dbReference>
<sequence>MTVFEQTQLEKMTPEQYSYFLAHGSLEDYEELNEDEYERYLKSHLIYDL</sequence>
<dbReference type="Proteomes" id="UP000202740">
    <property type="component" value="Segment"/>
</dbReference>
<organism evidence="1 2">
    <name type="scientific">Cyanophage SS120-1</name>
    <dbReference type="NCBI Taxonomy" id="616674"/>
    <lineage>
        <taxon>Viruses</taxon>
        <taxon>Duplodnaviria</taxon>
        <taxon>Heunggongvirae</taxon>
        <taxon>Uroviricota</taxon>
        <taxon>Caudoviricetes</taxon>
        <taxon>Autographivirales</taxon>
        <taxon>Banchanvirus</taxon>
        <taxon>Banchanvirus SS1201</taxon>
    </lineage>
</organism>
<protein>
    <submittedName>
        <fullName evidence="1">Uncharacterized protein</fullName>
    </submittedName>
</protein>
<accession>M1TVQ1</accession>
<keyword evidence="2" id="KW-1185">Reference proteome</keyword>
<evidence type="ECO:0000313" key="2">
    <source>
        <dbReference type="Proteomes" id="UP000202740"/>
    </source>
</evidence>
<dbReference type="KEGG" id="vg:15013312"/>
<reference evidence="1 2" key="1">
    <citation type="submission" date="2010-03" db="EMBL/GenBank/DDBJ databases">
        <title>The Genome Sequence of Cyanophage P-SSP9.</title>
        <authorList>
            <consortium name="The Broad Institute Genome Sequencing Platform"/>
            <person name="Henn M.R."/>
            <person name="Sullivan M.S."/>
            <person name="Osburne M.S."/>
            <person name="Levin J."/>
            <person name="Malboeuf C."/>
            <person name="Casali M."/>
            <person name="Russ C."/>
            <person name="Lennon N."/>
            <person name="Erlich R."/>
            <person name="Young S.K."/>
            <person name="Koehrsen M."/>
            <person name="Yandava C."/>
            <person name="Zeng Q."/>
            <person name="Alvarado L."/>
            <person name="Anderson S."/>
            <person name="Berlin A."/>
            <person name="Borenstein D."/>
            <person name="Chen Z."/>
            <person name="Engels R."/>
            <person name="Freedman E."/>
            <person name="Gellesch M."/>
            <person name="Goldberg J."/>
            <person name="Green L."/>
            <person name="Griggs A."/>
            <person name="Gujja S."/>
            <person name="Heiman D."/>
            <person name="Hepburn T."/>
            <person name="Howarth C."/>
            <person name="Jen D."/>
            <person name="Larson L."/>
            <person name="Lewis B."/>
            <person name="Mehta T."/>
            <person name="Park D."/>
            <person name="Pearson M."/>
            <person name="Roberts A."/>
            <person name="Ryan E."/>
            <person name="Saif S."/>
            <person name="Shea T."/>
            <person name="Shenoy N."/>
            <person name="Sisk P."/>
            <person name="Stolte C."/>
            <person name="Sykes S."/>
            <person name="Walk T."/>
            <person name="White J."/>
            <person name="Yu Q."/>
            <person name="Coleman M.L."/>
            <person name="Huang K.H."/>
            <person name="Weigele P.R."/>
            <person name="DeFrancesco A.S."/>
            <person name="Kern S.E."/>
            <person name="Thompson L.R."/>
            <person name="Fu R."/>
            <person name="Hombeck B."/>
            <person name="Chisholm S.W."/>
            <person name="Haas B."/>
            <person name="Nusbaum C."/>
            <person name="Galagan J."/>
            <person name="Birren B."/>
        </authorList>
    </citation>
    <scope>NUCLEOTIDE SEQUENCE [LARGE SCALE GENOMIC DNA]</scope>
    <source>
        <strain evidence="1 2">P-SSP9</strain>
    </source>
</reference>
<dbReference type="RefSeq" id="YP_007676848.1">
    <property type="nucleotide sequence ID" value="NC_020872.1"/>
</dbReference>